<comment type="caution">
    <text evidence="1">The sequence shown here is derived from an EMBL/GenBank/DDBJ whole genome shotgun (WGS) entry which is preliminary data.</text>
</comment>
<gene>
    <name evidence="1" type="ORF">LCGC14_2151000</name>
</gene>
<proteinExistence type="predicted"/>
<dbReference type="AlphaFoldDB" id="A0A0F9DVQ0"/>
<organism evidence="1">
    <name type="scientific">marine sediment metagenome</name>
    <dbReference type="NCBI Taxonomy" id="412755"/>
    <lineage>
        <taxon>unclassified sequences</taxon>
        <taxon>metagenomes</taxon>
        <taxon>ecological metagenomes</taxon>
    </lineage>
</organism>
<reference evidence="1" key="1">
    <citation type="journal article" date="2015" name="Nature">
        <title>Complex archaea that bridge the gap between prokaryotes and eukaryotes.</title>
        <authorList>
            <person name="Spang A."/>
            <person name="Saw J.H."/>
            <person name="Jorgensen S.L."/>
            <person name="Zaremba-Niedzwiedzka K."/>
            <person name="Martijn J."/>
            <person name="Lind A.E."/>
            <person name="van Eijk R."/>
            <person name="Schleper C."/>
            <person name="Guy L."/>
            <person name="Ettema T.J."/>
        </authorList>
    </citation>
    <scope>NUCLEOTIDE SEQUENCE</scope>
</reference>
<dbReference type="EMBL" id="LAZR01027405">
    <property type="protein sequence ID" value="KKL65834.1"/>
    <property type="molecule type" value="Genomic_DNA"/>
</dbReference>
<evidence type="ECO:0000313" key="1">
    <source>
        <dbReference type="EMBL" id="KKL65834.1"/>
    </source>
</evidence>
<protein>
    <submittedName>
        <fullName evidence="1">Uncharacterized protein</fullName>
    </submittedName>
</protein>
<accession>A0A0F9DVQ0</accession>
<sequence length="34" mass="4127">MRVVRIRWLIAMGLMETAQICIDSLWDKLTYDRE</sequence>
<feature type="non-terminal residue" evidence="1">
    <location>
        <position position="34"/>
    </location>
</feature>
<name>A0A0F9DVQ0_9ZZZZ</name>